<comment type="subcellular location">
    <subcellularLocation>
        <location evidence="1">Endoplasmic reticulum membrane</location>
    </subcellularLocation>
</comment>
<keyword evidence="6" id="KW-0445">Lipid transport</keyword>
<keyword evidence="3 10" id="KW-0812">Transmembrane</keyword>
<evidence type="ECO:0000256" key="5">
    <source>
        <dbReference type="ARBA" id="ARBA00022989"/>
    </source>
</evidence>
<evidence type="ECO:0000256" key="8">
    <source>
        <dbReference type="ARBA" id="ARBA00023136"/>
    </source>
</evidence>
<dbReference type="OrthoDB" id="26740at2759"/>
<dbReference type="GO" id="GO:1990456">
    <property type="term" value="P:mitochondrion-endoplasmic reticulum membrane tethering"/>
    <property type="evidence" value="ECO:0007669"/>
    <property type="project" value="TreeGrafter"/>
</dbReference>
<evidence type="ECO:0000313" key="13">
    <source>
        <dbReference type="Proteomes" id="UP000002036"/>
    </source>
</evidence>
<evidence type="ECO:0000256" key="3">
    <source>
        <dbReference type="ARBA" id="ARBA00022692"/>
    </source>
</evidence>
<dbReference type="RefSeq" id="XP_002554684.1">
    <property type="nucleotide sequence ID" value="XM_002554638.1"/>
</dbReference>
<proteinExistence type="predicted"/>
<feature type="compositionally biased region" description="Basic and acidic residues" evidence="9">
    <location>
        <begin position="491"/>
        <end position="503"/>
    </location>
</feature>
<dbReference type="OMA" id="MDKEDWY"/>
<dbReference type="eggNOG" id="KOG2238">
    <property type="taxonomic scope" value="Eukaryota"/>
</dbReference>
<dbReference type="SUPFAM" id="SSF50729">
    <property type="entry name" value="PH domain-like"/>
    <property type="match status" value="1"/>
</dbReference>
<dbReference type="AlphaFoldDB" id="C5DL96"/>
<dbReference type="PROSITE" id="PS51847">
    <property type="entry name" value="SMP"/>
    <property type="match status" value="1"/>
</dbReference>
<feature type="region of interest" description="Disordered" evidence="9">
    <location>
        <begin position="486"/>
        <end position="591"/>
    </location>
</feature>
<organism evidence="12 13">
    <name type="scientific">Lachancea thermotolerans (strain ATCC 56472 / CBS 6340 / NRRL Y-8284)</name>
    <name type="common">Yeast</name>
    <name type="synonym">Kluyveromyces thermotolerans</name>
    <dbReference type="NCBI Taxonomy" id="559295"/>
    <lineage>
        <taxon>Eukaryota</taxon>
        <taxon>Fungi</taxon>
        <taxon>Dikarya</taxon>
        <taxon>Ascomycota</taxon>
        <taxon>Saccharomycotina</taxon>
        <taxon>Saccharomycetes</taxon>
        <taxon>Saccharomycetales</taxon>
        <taxon>Saccharomycetaceae</taxon>
        <taxon>Lachancea</taxon>
    </lineage>
</organism>
<feature type="compositionally biased region" description="Basic and acidic residues" evidence="9">
    <location>
        <begin position="570"/>
        <end position="591"/>
    </location>
</feature>
<keyword evidence="7" id="KW-0446">Lipid-binding</keyword>
<evidence type="ECO:0000256" key="1">
    <source>
        <dbReference type="ARBA" id="ARBA00004586"/>
    </source>
</evidence>
<dbReference type="PANTHER" id="PTHR13466:SF19">
    <property type="entry name" value="NUCLEUS-VACUOLE JUNCTION PROTEIN 2"/>
    <property type="match status" value="1"/>
</dbReference>
<keyword evidence="2" id="KW-0813">Transport</keyword>
<dbReference type="STRING" id="559295.C5DL96"/>
<dbReference type="GO" id="GO:0032865">
    <property type="term" value="C:ERMES complex"/>
    <property type="evidence" value="ECO:0007669"/>
    <property type="project" value="TreeGrafter"/>
</dbReference>
<evidence type="ECO:0000256" key="7">
    <source>
        <dbReference type="ARBA" id="ARBA00023121"/>
    </source>
</evidence>
<dbReference type="PANTHER" id="PTHR13466">
    <property type="entry name" value="TEX2 PROTEIN-RELATED"/>
    <property type="match status" value="1"/>
</dbReference>
<dbReference type="HOGENOM" id="CLU_012852_0_0_1"/>
<dbReference type="KEGG" id="lth:KLTH0F11176g"/>
<keyword evidence="5 10" id="KW-1133">Transmembrane helix</keyword>
<name>C5DL96_LACTC</name>
<dbReference type="CDD" id="cd21675">
    <property type="entry name" value="SMP_TEX2"/>
    <property type="match status" value="1"/>
</dbReference>
<evidence type="ECO:0000256" key="2">
    <source>
        <dbReference type="ARBA" id="ARBA00022448"/>
    </source>
</evidence>
<sequence>MTSFTTFVYVYLLGGLTFPLLVAYVLFKAAPDAQKRASQAPELLVPGLQRDFKAGDFEEAKGVEVVKKGWVTVTTKYYYHSSELVQLAQQQVPVENLPSRVKLKRKHNFYAVLKHGNLFLYRDDAPDAGVAHVIVLKDSFVSLWPRNPRDEALDGSLFTKKMCIAILKNGSASIDQQGNLDIALHQTDFKHFDHFFVYVTNNTEKEDWYFALINASKVGLPKPGESLESSKLNPNVSAKTAHFRTRDMLYLIQNLNSNEGQLSTKWLNALLGRLFLGLQQTETLSLFLRERLYKKLTKINKPGFLDDFVIERVDVGNAAPVITHPELRELTPTGLMKIAFQFFYKGGMSLIISTKANINLGSRFKTREVALELAVTVKEIAGPMVVMIKPPPSNRVWYSFETEPLIDLDVEPVVSTKQLSYNMVTNAIKSKFREAIKESLVMPFMDDMTFYNTRDELFRGGIWEQGNESAEDGITVKEDLKSLDQEEDDLDAKPEATGPHEELADSPTDARSAVSDDAMPDRDSLSNKKDEDSASISVTQKTLQKVGTFKSLLKRSDSTSSSNESDCFEDEKSKKSIAESRPSIDTEDSKISKKYLNAGFKKFGKWYKDTVASSSSIAEGSDNASVHPQNAPEMISNRRALPKTKERDLPKVPPENIRRSSNAAEMFAKNKPRSGSVNSSAGTSTNPRYRLGTSPPHSPSLVNSWASHHSDEEPLEKSFSETVNSDKFQASDVPEKLHTKEQYNEVAVTTQAIGNVGDQPQRVDAEPPRVNLHELSRRRPVPPTPISIEKPADEKEQPSLPDPPSSSHHQTETT</sequence>
<feature type="region of interest" description="Disordered" evidence="9">
    <location>
        <begin position="753"/>
        <end position="814"/>
    </location>
</feature>
<evidence type="ECO:0000313" key="12">
    <source>
        <dbReference type="EMBL" id="CAR24247.1"/>
    </source>
</evidence>
<protein>
    <submittedName>
        <fullName evidence="12">KLTH0F11176p</fullName>
    </submittedName>
</protein>
<evidence type="ECO:0000256" key="4">
    <source>
        <dbReference type="ARBA" id="ARBA00022824"/>
    </source>
</evidence>
<feature type="region of interest" description="Disordered" evidence="9">
    <location>
        <begin position="614"/>
        <end position="740"/>
    </location>
</feature>
<dbReference type="GO" id="GO:0008289">
    <property type="term" value="F:lipid binding"/>
    <property type="evidence" value="ECO:0007669"/>
    <property type="project" value="UniProtKB-KW"/>
</dbReference>
<feature type="compositionally biased region" description="Polar residues" evidence="9">
    <location>
        <begin position="614"/>
        <end position="628"/>
    </location>
</feature>
<feature type="compositionally biased region" description="Polar residues" evidence="9">
    <location>
        <begin position="673"/>
        <end position="687"/>
    </location>
</feature>
<gene>
    <name evidence="12" type="ordered locus">KLTH0F11176g</name>
</gene>
<dbReference type="GO" id="GO:0005789">
    <property type="term" value="C:endoplasmic reticulum membrane"/>
    <property type="evidence" value="ECO:0007669"/>
    <property type="project" value="UniProtKB-SubCell"/>
</dbReference>
<keyword evidence="13" id="KW-1185">Reference proteome</keyword>
<evidence type="ECO:0000256" key="10">
    <source>
        <dbReference type="SAM" id="Phobius"/>
    </source>
</evidence>
<dbReference type="InterPro" id="IPR031468">
    <property type="entry name" value="SMP_LBD"/>
</dbReference>
<dbReference type="GO" id="GO:0015914">
    <property type="term" value="P:phospholipid transport"/>
    <property type="evidence" value="ECO:0007669"/>
    <property type="project" value="TreeGrafter"/>
</dbReference>
<evidence type="ECO:0000259" key="11">
    <source>
        <dbReference type="PROSITE" id="PS51847"/>
    </source>
</evidence>
<dbReference type="FunCoup" id="C5DL96">
    <property type="interactions" value="35"/>
</dbReference>
<feature type="compositionally biased region" description="Basic and acidic residues" evidence="9">
    <location>
        <begin position="708"/>
        <end position="719"/>
    </location>
</feature>
<feature type="domain" description="SMP-LTD" evidence="11">
    <location>
        <begin position="260"/>
        <end position="451"/>
    </location>
</feature>
<keyword evidence="4" id="KW-0256">Endoplasmic reticulum</keyword>
<feature type="compositionally biased region" description="Polar residues" evidence="9">
    <location>
        <begin position="534"/>
        <end position="545"/>
    </location>
</feature>
<keyword evidence="8 10" id="KW-0472">Membrane</keyword>
<dbReference type="InParanoid" id="C5DL96"/>
<dbReference type="GeneID" id="8293298"/>
<dbReference type="EMBL" id="CU928170">
    <property type="protein sequence ID" value="CAR24247.1"/>
    <property type="molecule type" value="Genomic_DNA"/>
</dbReference>
<evidence type="ECO:0000256" key="6">
    <source>
        <dbReference type="ARBA" id="ARBA00023055"/>
    </source>
</evidence>
<feature type="compositionally biased region" description="Basic and acidic residues" evidence="9">
    <location>
        <begin position="761"/>
        <end position="777"/>
    </location>
</feature>
<feature type="compositionally biased region" description="Basic and acidic residues" evidence="9">
    <location>
        <begin position="519"/>
        <end position="532"/>
    </location>
</feature>
<accession>C5DL96</accession>
<reference evidence="12 13" key="1">
    <citation type="journal article" date="2009" name="Genome Res.">
        <title>Comparative genomics of protoploid Saccharomycetaceae.</title>
        <authorList>
            <consortium name="The Genolevures Consortium"/>
            <person name="Souciet J.-L."/>
            <person name="Dujon B."/>
            <person name="Gaillardin C."/>
            <person name="Johnston M."/>
            <person name="Baret P.V."/>
            <person name="Cliften P."/>
            <person name="Sherman D.J."/>
            <person name="Weissenbach J."/>
            <person name="Westhof E."/>
            <person name="Wincker P."/>
            <person name="Jubin C."/>
            <person name="Poulain J."/>
            <person name="Barbe V."/>
            <person name="Segurens B."/>
            <person name="Artiguenave F."/>
            <person name="Anthouard V."/>
            <person name="Vacherie B."/>
            <person name="Val M.-E."/>
            <person name="Fulton R.S."/>
            <person name="Minx P."/>
            <person name="Wilson R."/>
            <person name="Durrens P."/>
            <person name="Jean G."/>
            <person name="Marck C."/>
            <person name="Martin T."/>
            <person name="Nikolski M."/>
            <person name="Rolland T."/>
            <person name="Seret M.-L."/>
            <person name="Casaregola S."/>
            <person name="Despons L."/>
            <person name="Fairhead C."/>
            <person name="Fischer G."/>
            <person name="Lafontaine I."/>
            <person name="Leh V."/>
            <person name="Lemaire M."/>
            <person name="de Montigny J."/>
            <person name="Neuveglise C."/>
            <person name="Thierry A."/>
            <person name="Blanc-Lenfle I."/>
            <person name="Bleykasten C."/>
            <person name="Diffels J."/>
            <person name="Fritsch E."/>
            <person name="Frangeul L."/>
            <person name="Goeffon A."/>
            <person name="Jauniaux N."/>
            <person name="Kachouri-Lafond R."/>
            <person name="Payen C."/>
            <person name="Potier S."/>
            <person name="Pribylova L."/>
            <person name="Ozanne C."/>
            <person name="Richard G.-F."/>
            <person name="Sacerdot C."/>
            <person name="Straub M.-L."/>
            <person name="Talla E."/>
        </authorList>
    </citation>
    <scope>NUCLEOTIDE SEQUENCE [LARGE SCALE GENOMIC DNA]</scope>
    <source>
        <strain evidence="13">ATCC 56472 / CBS 6340 / NRRL Y-8284</strain>
    </source>
</reference>
<dbReference type="Proteomes" id="UP000002036">
    <property type="component" value="Chromosome F"/>
</dbReference>
<feature type="transmembrane region" description="Helical" evidence="10">
    <location>
        <begin position="6"/>
        <end position="27"/>
    </location>
</feature>
<evidence type="ECO:0000256" key="9">
    <source>
        <dbReference type="SAM" id="MobiDB-lite"/>
    </source>
</evidence>